<dbReference type="SUPFAM" id="SSF48464">
    <property type="entry name" value="ENTH/VHS domain"/>
    <property type="match status" value="1"/>
</dbReference>
<comment type="subcellular location">
    <subcellularLocation>
        <location evidence="1">Cytoplasmic vesicle</location>
        <location evidence="1">Clathrin-coated vesicle</location>
    </subcellularLocation>
</comment>
<gene>
    <name evidence="7" type="ORF">A3770_13p69840</name>
    <name evidence="6" type="ORF">CPRI1469_LOCUS2269</name>
</gene>
<dbReference type="GO" id="GO:0030125">
    <property type="term" value="C:clathrin vesicle coat"/>
    <property type="evidence" value="ECO:0007669"/>
    <property type="project" value="TreeGrafter"/>
</dbReference>
<keyword evidence="3" id="KW-0968">Cytoplasmic vesicle</keyword>
<dbReference type="STRING" id="1764295.A0A5B8MW57"/>
<feature type="region of interest" description="Disordered" evidence="4">
    <location>
        <begin position="440"/>
        <end position="471"/>
    </location>
</feature>
<feature type="domain" description="ENTH" evidence="5">
    <location>
        <begin position="29"/>
        <end position="168"/>
    </location>
</feature>
<dbReference type="InterPro" id="IPR008942">
    <property type="entry name" value="ENTH_VHS"/>
</dbReference>
<dbReference type="PANTHER" id="PTHR12276:SF45">
    <property type="entry name" value="CLATHRIN INTERACTOR 1"/>
    <property type="match status" value="1"/>
</dbReference>
<evidence type="ECO:0000313" key="7">
    <source>
        <dbReference type="EMBL" id="QDZ24466.1"/>
    </source>
</evidence>
<evidence type="ECO:0000313" key="6">
    <source>
        <dbReference type="EMBL" id="CAD9713419.1"/>
    </source>
</evidence>
<dbReference type="GO" id="GO:0005768">
    <property type="term" value="C:endosome"/>
    <property type="evidence" value="ECO:0007669"/>
    <property type="project" value="TreeGrafter"/>
</dbReference>
<dbReference type="AlphaFoldDB" id="A0A5B8MW57"/>
<protein>
    <submittedName>
        <fullName evidence="7">Epsin</fullName>
    </submittedName>
</protein>
<feature type="region of interest" description="Disordered" evidence="4">
    <location>
        <begin position="167"/>
        <end position="304"/>
    </location>
</feature>
<dbReference type="PROSITE" id="PS50942">
    <property type="entry name" value="ENTH"/>
    <property type="match status" value="1"/>
</dbReference>
<sequence length="471" mass="50312">MKGFAKALEKVKEGDYGGAIRSVQQRVKQVALDMTDLEVLVEEATNSEPWGPHGKVMAKIASESARSEENFREVMGVLVDRITAAWKKPKQWRWAYKSLLVLEYIIKNGPEQVVVELTDDESMDIFSDLTNFEFVEEHTMKDHGINVRKRAGDIMALLKDPERLMEEREVARKSKSKLGGHGRSTSPQSLYESENRAGWGKQRTLRSGATRVRTKPSFTVPTPVRMPEESQPQKVTPSKIEDSPSADFLGLGDMSSNMAEGGAAAEAGVKPSGLTPVKGDAAPAQRKTSSGTQQKGKAKFLSETKVNPKMKLSLSGFKPASTLSAPPQNATLGDAGLMSLSDPNPAPNASGAGEWASFNAAEMSVASNSAGWATFESPVGGKTQQISDLFAQASISSQPAPTMTGSVSAGGLSGAVPQQVNPLPTGANALDPFLFSAAPATTMQSHGNPMRSSTAPQAPPAKEDPFKELLQ</sequence>
<dbReference type="Pfam" id="PF01417">
    <property type="entry name" value="ENTH"/>
    <property type="match status" value="1"/>
</dbReference>
<evidence type="ECO:0000256" key="4">
    <source>
        <dbReference type="SAM" id="MobiDB-lite"/>
    </source>
</evidence>
<feature type="compositionally biased region" description="Low complexity" evidence="4">
    <location>
        <begin position="259"/>
        <end position="268"/>
    </location>
</feature>
<dbReference type="CDD" id="cd03571">
    <property type="entry name" value="ENTH"/>
    <property type="match status" value="1"/>
</dbReference>
<reference evidence="6" key="2">
    <citation type="submission" date="2021-01" db="EMBL/GenBank/DDBJ databases">
        <authorList>
            <person name="Corre E."/>
            <person name="Pelletier E."/>
            <person name="Niang G."/>
            <person name="Scheremetjew M."/>
            <person name="Finn R."/>
            <person name="Kale V."/>
            <person name="Holt S."/>
            <person name="Cochrane G."/>
            <person name="Meng A."/>
            <person name="Brown T."/>
            <person name="Cohen L."/>
        </authorList>
    </citation>
    <scope>NUCLEOTIDE SEQUENCE</scope>
    <source>
        <strain evidence="6">CCMP1205</strain>
    </source>
</reference>
<dbReference type="GO" id="GO:0006897">
    <property type="term" value="P:endocytosis"/>
    <property type="evidence" value="ECO:0007669"/>
    <property type="project" value="TreeGrafter"/>
</dbReference>
<dbReference type="GO" id="GO:0030276">
    <property type="term" value="F:clathrin binding"/>
    <property type="evidence" value="ECO:0007669"/>
    <property type="project" value="TreeGrafter"/>
</dbReference>
<comment type="similarity">
    <text evidence="2">Belongs to the epsin family.</text>
</comment>
<dbReference type="FunFam" id="1.25.40.90:FF:000006">
    <property type="entry name" value="Clathrin interactor 1"/>
    <property type="match status" value="1"/>
</dbReference>
<dbReference type="GO" id="GO:0005886">
    <property type="term" value="C:plasma membrane"/>
    <property type="evidence" value="ECO:0007669"/>
    <property type="project" value="TreeGrafter"/>
</dbReference>
<dbReference type="OrthoDB" id="4033880at2759"/>
<reference evidence="7 8" key="1">
    <citation type="submission" date="2018-07" db="EMBL/GenBank/DDBJ databases">
        <title>The complete nuclear genome of the prasinophyte Chloropicon primus (CCMP1205).</title>
        <authorList>
            <person name="Pombert J.-F."/>
            <person name="Otis C."/>
            <person name="Turmel M."/>
            <person name="Lemieux C."/>
        </authorList>
    </citation>
    <scope>NUCLEOTIDE SEQUENCE [LARGE SCALE GENOMIC DNA]</scope>
    <source>
        <strain evidence="7 8">CCMP1205</strain>
    </source>
</reference>
<evidence type="ECO:0000256" key="3">
    <source>
        <dbReference type="ARBA" id="ARBA00023329"/>
    </source>
</evidence>
<feature type="region of interest" description="Disordered" evidence="4">
    <location>
        <begin position="316"/>
        <end position="353"/>
    </location>
</feature>
<feature type="compositionally biased region" description="Polar residues" evidence="4">
    <location>
        <begin position="440"/>
        <end position="456"/>
    </location>
</feature>
<organism evidence="7 8">
    <name type="scientific">Chloropicon primus</name>
    <dbReference type="NCBI Taxonomy" id="1764295"/>
    <lineage>
        <taxon>Eukaryota</taxon>
        <taxon>Viridiplantae</taxon>
        <taxon>Chlorophyta</taxon>
        <taxon>Chloropicophyceae</taxon>
        <taxon>Chloropicales</taxon>
        <taxon>Chloropicaceae</taxon>
        <taxon>Chloropicon</taxon>
    </lineage>
</organism>
<dbReference type="EMBL" id="HBHL01003627">
    <property type="protein sequence ID" value="CAD9713419.1"/>
    <property type="molecule type" value="Transcribed_RNA"/>
</dbReference>
<proteinExistence type="inferred from homology"/>
<feature type="compositionally biased region" description="Polar residues" evidence="4">
    <location>
        <begin position="286"/>
        <end position="295"/>
    </location>
</feature>
<dbReference type="EMBL" id="CP031046">
    <property type="protein sequence ID" value="QDZ24466.1"/>
    <property type="molecule type" value="Genomic_DNA"/>
</dbReference>
<evidence type="ECO:0000256" key="1">
    <source>
        <dbReference type="ARBA" id="ARBA00004132"/>
    </source>
</evidence>
<evidence type="ECO:0000313" key="8">
    <source>
        <dbReference type="Proteomes" id="UP000316726"/>
    </source>
</evidence>
<dbReference type="Gene3D" id="1.25.40.90">
    <property type="match status" value="1"/>
</dbReference>
<dbReference type="GO" id="GO:0005543">
    <property type="term" value="F:phospholipid binding"/>
    <property type="evidence" value="ECO:0007669"/>
    <property type="project" value="TreeGrafter"/>
</dbReference>
<evidence type="ECO:0000256" key="2">
    <source>
        <dbReference type="ARBA" id="ARBA00010130"/>
    </source>
</evidence>
<dbReference type="InterPro" id="IPR013809">
    <property type="entry name" value="ENTH"/>
</dbReference>
<keyword evidence="8" id="KW-1185">Reference proteome</keyword>
<name>A0A5B8MW57_9CHLO</name>
<accession>A0A5B8MW57</accession>
<dbReference type="SMART" id="SM00273">
    <property type="entry name" value="ENTH"/>
    <property type="match status" value="1"/>
</dbReference>
<evidence type="ECO:0000259" key="5">
    <source>
        <dbReference type="PROSITE" id="PS50942"/>
    </source>
</evidence>
<dbReference type="PANTHER" id="PTHR12276">
    <property type="entry name" value="EPSIN/ENT-RELATED"/>
    <property type="match status" value="1"/>
</dbReference>
<feature type="compositionally biased region" description="Basic and acidic residues" evidence="4">
    <location>
        <begin position="461"/>
        <end position="471"/>
    </location>
</feature>
<feature type="compositionally biased region" description="Polar residues" evidence="4">
    <location>
        <begin position="321"/>
        <end position="331"/>
    </location>
</feature>
<dbReference type="Proteomes" id="UP000316726">
    <property type="component" value="Chromosome 13"/>
</dbReference>
<feature type="compositionally biased region" description="Polar residues" evidence="4">
    <location>
        <begin position="183"/>
        <end position="192"/>
    </location>
</feature>